<feature type="compositionally biased region" description="Pro residues" evidence="1">
    <location>
        <begin position="265"/>
        <end position="276"/>
    </location>
</feature>
<dbReference type="PANTHER" id="PTHR34394">
    <property type="entry name" value="SIMILAR TO RIKEN CDNA 2310022B05"/>
    <property type="match status" value="1"/>
</dbReference>
<dbReference type="Proteomes" id="UP000694867">
    <property type="component" value="Unplaced"/>
</dbReference>
<dbReference type="InterPro" id="IPR031600">
    <property type="entry name" value="DUF4706"/>
</dbReference>
<dbReference type="KEGG" id="goe:100901980"/>
<accession>A0AAJ7WHX1</accession>
<gene>
    <name evidence="4" type="primary">LOC100901980</name>
</gene>
<evidence type="ECO:0000313" key="3">
    <source>
        <dbReference type="Proteomes" id="UP000694867"/>
    </source>
</evidence>
<sequence length="382" mass="41918">MSAKTESSDISKKVHSYFASLSSASSRILDDVKSISLASRRSHRSWNNLNEKEKSNIVMESLVPDDVEQKYRSLDSDALSPLGVPSSQMESLIDASQAFPVVEISTSKPMPRSVVIEEEINGRKVPITWRDEHSVPFSWYNQSCEPIVANPPPFVCLTSPEDFDHPEINGDGLGSGARVSRRSSRASTPERRRSPLMRPRHAPPPPPAPKDPHLDRKKDSPPVYESSGTGNRLDSISQESISSVHGQGMRSSSAPQHNQKKRQAPRPPVSPIPPQAPERSSTLSLTSVGSNPDRPRSTFCPADDPNQPHILPEALAPEKLDCKSSPLLQNAKSKAPPQQLKKVSPPVAPKIEYRPPATESIAPKPSPNDNIPKTGFDFLDNW</sequence>
<dbReference type="PANTHER" id="PTHR34394:SF1">
    <property type="entry name" value="SIMILAR TO RIKEN CDNA 2310022B05"/>
    <property type="match status" value="1"/>
</dbReference>
<feature type="compositionally biased region" description="Polar residues" evidence="1">
    <location>
        <begin position="226"/>
        <end position="257"/>
    </location>
</feature>
<protein>
    <submittedName>
        <fullName evidence="4">Uncharacterized protein C1orf198 homolog</fullName>
    </submittedName>
</protein>
<feature type="domain" description="DUF4706" evidence="2">
    <location>
        <begin position="16"/>
        <end position="143"/>
    </location>
</feature>
<reference evidence="4" key="1">
    <citation type="submission" date="2025-08" db="UniProtKB">
        <authorList>
            <consortium name="RefSeq"/>
        </authorList>
    </citation>
    <scope>IDENTIFICATION</scope>
</reference>
<feature type="compositionally biased region" description="Basic and acidic residues" evidence="1">
    <location>
        <begin position="210"/>
        <end position="220"/>
    </location>
</feature>
<feature type="compositionally biased region" description="Polar residues" evidence="1">
    <location>
        <begin position="278"/>
        <end position="290"/>
    </location>
</feature>
<dbReference type="AlphaFoldDB" id="A0AAJ7WHX1"/>
<name>A0AAJ7WHX1_9ACAR</name>
<dbReference type="Pfam" id="PF15797">
    <property type="entry name" value="DUF4706"/>
    <property type="match status" value="1"/>
</dbReference>
<feature type="region of interest" description="Disordered" evidence="1">
    <location>
        <begin position="166"/>
        <end position="382"/>
    </location>
</feature>
<evidence type="ECO:0000313" key="4">
    <source>
        <dbReference type="RefSeq" id="XP_028967472.1"/>
    </source>
</evidence>
<proteinExistence type="predicted"/>
<evidence type="ECO:0000259" key="2">
    <source>
        <dbReference type="Pfam" id="PF15797"/>
    </source>
</evidence>
<dbReference type="RefSeq" id="XP_028967472.1">
    <property type="nucleotide sequence ID" value="XM_029111639.1"/>
</dbReference>
<keyword evidence="3" id="KW-1185">Reference proteome</keyword>
<dbReference type="GeneID" id="100901980"/>
<evidence type="ECO:0000256" key="1">
    <source>
        <dbReference type="SAM" id="MobiDB-lite"/>
    </source>
</evidence>
<organism evidence="3 4">
    <name type="scientific">Galendromus occidentalis</name>
    <name type="common">western predatory mite</name>
    <dbReference type="NCBI Taxonomy" id="34638"/>
    <lineage>
        <taxon>Eukaryota</taxon>
        <taxon>Metazoa</taxon>
        <taxon>Ecdysozoa</taxon>
        <taxon>Arthropoda</taxon>
        <taxon>Chelicerata</taxon>
        <taxon>Arachnida</taxon>
        <taxon>Acari</taxon>
        <taxon>Parasitiformes</taxon>
        <taxon>Mesostigmata</taxon>
        <taxon>Gamasina</taxon>
        <taxon>Phytoseioidea</taxon>
        <taxon>Phytoseiidae</taxon>
        <taxon>Typhlodrominae</taxon>
        <taxon>Galendromus</taxon>
    </lineage>
</organism>